<evidence type="ECO:0000313" key="2">
    <source>
        <dbReference type="EMBL" id="ETO16531.1"/>
    </source>
</evidence>
<sequence>FFFFFFFFFFYYYYKLFLPIHNNNNNNNKYMYVYVYLLLLFLLSLPQDQSSVEDGRSDILHWDSDELKENIALVGMLKVELFVTSTALDTDFTAKLIDIFPNGTPMLVQDGILRLKWRNGNFSTEMAPPLVAGQVYQITVDIGMMSYIFNSKHKIRLSISSSNWPRFSVNWNNDKLVIDGSSGAVLAGNVVGWGRLYPSKLILPQVDLTWIKKRKLKL</sequence>
<dbReference type="OrthoDB" id="416441at2759"/>
<evidence type="ECO:0000313" key="3">
    <source>
        <dbReference type="Proteomes" id="UP000023152"/>
    </source>
</evidence>
<gene>
    <name evidence="2" type="ORF">RFI_20804</name>
</gene>
<dbReference type="EMBL" id="ASPP01018148">
    <property type="protein sequence ID" value="ETO16531.1"/>
    <property type="molecule type" value="Genomic_DNA"/>
</dbReference>
<dbReference type="SUPFAM" id="SSF49785">
    <property type="entry name" value="Galactose-binding domain-like"/>
    <property type="match status" value="1"/>
</dbReference>
<keyword evidence="3" id="KW-1185">Reference proteome</keyword>
<dbReference type="Pfam" id="PF08530">
    <property type="entry name" value="PepX_C"/>
    <property type="match status" value="1"/>
</dbReference>
<proteinExistence type="predicted"/>
<accession>X6MS83</accession>
<dbReference type="InterPro" id="IPR008979">
    <property type="entry name" value="Galactose-bd-like_sf"/>
</dbReference>
<dbReference type="InterPro" id="IPR005674">
    <property type="entry name" value="CocE/Ser_esterase"/>
</dbReference>
<feature type="domain" description="Xaa-Pro dipeptidyl-peptidase C-terminal" evidence="1">
    <location>
        <begin position="7"/>
        <end position="202"/>
    </location>
</feature>
<evidence type="ECO:0000259" key="1">
    <source>
        <dbReference type="SMART" id="SM00939"/>
    </source>
</evidence>
<dbReference type="Proteomes" id="UP000023152">
    <property type="component" value="Unassembled WGS sequence"/>
</dbReference>
<dbReference type="InterPro" id="IPR013736">
    <property type="entry name" value="Xaa-Pro_dipept_C"/>
</dbReference>
<protein>
    <recommendedName>
        <fullName evidence="1">Xaa-Pro dipeptidyl-peptidase C-terminal domain-containing protein</fullName>
    </recommendedName>
</protein>
<dbReference type="NCBIfam" id="TIGR00976">
    <property type="entry name" value="CocE_NonD"/>
    <property type="match status" value="1"/>
</dbReference>
<organism evidence="2 3">
    <name type="scientific">Reticulomyxa filosa</name>
    <dbReference type="NCBI Taxonomy" id="46433"/>
    <lineage>
        <taxon>Eukaryota</taxon>
        <taxon>Sar</taxon>
        <taxon>Rhizaria</taxon>
        <taxon>Retaria</taxon>
        <taxon>Foraminifera</taxon>
        <taxon>Monothalamids</taxon>
        <taxon>Reticulomyxidae</taxon>
        <taxon>Reticulomyxa</taxon>
    </lineage>
</organism>
<name>X6MS83_RETFI</name>
<feature type="non-terminal residue" evidence="2">
    <location>
        <position position="1"/>
    </location>
</feature>
<reference evidence="2 3" key="1">
    <citation type="journal article" date="2013" name="Curr. Biol.">
        <title>The Genome of the Foraminiferan Reticulomyxa filosa.</title>
        <authorList>
            <person name="Glockner G."/>
            <person name="Hulsmann N."/>
            <person name="Schleicher M."/>
            <person name="Noegel A.A."/>
            <person name="Eichinger L."/>
            <person name="Gallinger C."/>
            <person name="Pawlowski J."/>
            <person name="Sierra R."/>
            <person name="Euteneuer U."/>
            <person name="Pillet L."/>
            <person name="Moustafa A."/>
            <person name="Platzer M."/>
            <person name="Groth M."/>
            <person name="Szafranski K."/>
            <person name="Schliwa M."/>
        </authorList>
    </citation>
    <scope>NUCLEOTIDE SEQUENCE [LARGE SCALE GENOMIC DNA]</scope>
</reference>
<comment type="caution">
    <text evidence="2">The sequence shown here is derived from an EMBL/GenBank/DDBJ whole genome shotgun (WGS) entry which is preliminary data.</text>
</comment>
<dbReference type="Gene3D" id="2.60.120.260">
    <property type="entry name" value="Galactose-binding domain-like"/>
    <property type="match status" value="1"/>
</dbReference>
<dbReference type="SMART" id="SM00939">
    <property type="entry name" value="PepX_C"/>
    <property type="match status" value="1"/>
</dbReference>
<dbReference type="GO" id="GO:0008239">
    <property type="term" value="F:dipeptidyl-peptidase activity"/>
    <property type="evidence" value="ECO:0007669"/>
    <property type="project" value="InterPro"/>
</dbReference>
<dbReference type="AlphaFoldDB" id="X6MS83"/>